<evidence type="ECO:0000313" key="2">
    <source>
        <dbReference type="EMBL" id="QWG08297.1"/>
    </source>
</evidence>
<proteinExistence type="predicted"/>
<organism evidence="2 3">
    <name type="scientific">Flammeovirga kamogawensis</name>
    <dbReference type="NCBI Taxonomy" id="373891"/>
    <lineage>
        <taxon>Bacteria</taxon>
        <taxon>Pseudomonadati</taxon>
        <taxon>Bacteroidota</taxon>
        <taxon>Cytophagia</taxon>
        <taxon>Cytophagales</taxon>
        <taxon>Flammeovirgaceae</taxon>
        <taxon>Flammeovirga</taxon>
    </lineage>
</organism>
<dbReference type="InterPro" id="IPR034660">
    <property type="entry name" value="DinB/YfiT-like"/>
</dbReference>
<dbReference type="EMBL" id="CP076128">
    <property type="protein sequence ID" value="QWG08297.1"/>
    <property type="molecule type" value="Genomic_DNA"/>
</dbReference>
<dbReference type="Proteomes" id="UP000682802">
    <property type="component" value="Chromosome 1"/>
</dbReference>
<keyword evidence="3" id="KW-1185">Reference proteome</keyword>
<reference evidence="2 3" key="1">
    <citation type="submission" date="2021-05" db="EMBL/GenBank/DDBJ databases">
        <title>Comparative genomic studies on the polysaccharide-degrading batcterial strains of the Flammeovirga genus.</title>
        <authorList>
            <person name="Zewei F."/>
            <person name="Zheng Z."/>
            <person name="Yu L."/>
            <person name="Ruyue G."/>
            <person name="Yanhong M."/>
            <person name="Yuanyuan C."/>
            <person name="Jingyan G."/>
            <person name="Wenjun H."/>
        </authorList>
    </citation>
    <scope>NUCLEOTIDE SEQUENCE [LARGE SCALE GENOMIC DNA]</scope>
    <source>
        <strain evidence="2 3">YS10</strain>
    </source>
</reference>
<gene>
    <name evidence="2" type="ORF">KM029_05005</name>
</gene>
<name>A0ABX8GY86_9BACT</name>
<dbReference type="SUPFAM" id="SSF109854">
    <property type="entry name" value="DinB/YfiT-like putative metalloenzymes"/>
    <property type="match status" value="1"/>
</dbReference>
<dbReference type="RefSeq" id="WP_144072220.1">
    <property type="nucleotide sequence ID" value="NZ_CP076128.1"/>
</dbReference>
<accession>A0ABX8GY86</accession>
<feature type="domain" description="DinB-like" evidence="1">
    <location>
        <begin position="23"/>
        <end position="177"/>
    </location>
</feature>
<dbReference type="Gene3D" id="1.20.120.450">
    <property type="entry name" value="dinb family like domain"/>
    <property type="match status" value="1"/>
</dbReference>
<sequence length="188" mass="21562">MKISQNELLDALILQVQENLATTTTFLNLTTEELNTRLSATSWSILECMAHLNLYGDYYIEKIDTDLKTKNKPKKKDSYKGGWLGNYFTNLMAPVNQKIKNKMPSPKDKNTIGQTLDKSTLEIRIEQQLKIIKLLESARNSDLGGMRVPITISKMIKLKLGDTFRFLIAHEHRHTLQSLNIIHALEVY</sequence>
<evidence type="ECO:0000313" key="3">
    <source>
        <dbReference type="Proteomes" id="UP000682802"/>
    </source>
</evidence>
<dbReference type="InterPro" id="IPR024775">
    <property type="entry name" value="DinB-like"/>
</dbReference>
<evidence type="ECO:0000259" key="1">
    <source>
        <dbReference type="Pfam" id="PF12867"/>
    </source>
</evidence>
<protein>
    <submittedName>
        <fullName evidence="2">DinB family protein</fullName>
    </submittedName>
</protein>
<dbReference type="Pfam" id="PF12867">
    <property type="entry name" value="DinB_2"/>
    <property type="match status" value="1"/>
</dbReference>